<protein>
    <submittedName>
        <fullName evidence="1">Uncharacterized protein</fullName>
    </submittedName>
</protein>
<sequence length="82" mass="9580">MINKKQLVTSQKVALVFILGHFILKLIHFSSLSAGISTLFAIFHIWALLVILIGILFYHMLLTCIFYLSFRILNYTFNLIYR</sequence>
<gene>
    <name evidence="1" type="ORF">LAC1533_0872</name>
</gene>
<dbReference type="EMBL" id="LT630287">
    <property type="protein sequence ID" value="SFV40292.1"/>
    <property type="molecule type" value="Genomic_DNA"/>
</dbReference>
<dbReference type="Proteomes" id="UP000190935">
    <property type="component" value="Chromosome I"/>
</dbReference>
<dbReference type="AlphaFoldDB" id="A0A1K1KS51"/>
<evidence type="ECO:0000313" key="1">
    <source>
        <dbReference type="EMBL" id="SFV40292.1"/>
    </source>
</evidence>
<organism evidence="1 2">
    <name type="scientific">Ligilactobacillus acidipiscis</name>
    <dbReference type="NCBI Taxonomy" id="89059"/>
    <lineage>
        <taxon>Bacteria</taxon>
        <taxon>Bacillati</taxon>
        <taxon>Bacillota</taxon>
        <taxon>Bacilli</taxon>
        <taxon>Lactobacillales</taxon>
        <taxon>Lactobacillaceae</taxon>
        <taxon>Ligilactobacillus</taxon>
    </lineage>
</organism>
<dbReference type="KEGG" id="laca:LAC1533_0872"/>
<reference evidence="2" key="1">
    <citation type="submission" date="2016-11" db="EMBL/GenBank/DDBJ databases">
        <authorList>
            <person name="Papadimitriou K."/>
        </authorList>
    </citation>
    <scope>NUCLEOTIDE SEQUENCE [LARGE SCALE GENOMIC DNA]</scope>
    <source>
        <strain evidence="2">ACA-DC 1533</strain>
    </source>
</reference>
<accession>A0A1K1KS51</accession>
<evidence type="ECO:0000313" key="2">
    <source>
        <dbReference type="Proteomes" id="UP000190935"/>
    </source>
</evidence>
<proteinExistence type="predicted"/>
<name>A0A1K1KS51_9LACO</name>